<gene>
    <name evidence="11" type="ORF">Q2362_00660</name>
</gene>
<keyword evidence="1" id="KW-0547">Nucleotide-binding</keyword>
<dbReference type="SUPFAM" id="SSF52540">
    <property type="entry name" value="P-loop containing nucleoside triphosphate hydrolases"/>
    <property type="match status" value="2"/>
</dbReference>
<dbReference type="PANTHER" id="PTHR47964:SF1">
    <property type="entry name" value="ATP-DEPENDENT DNA HELICASE HOMOLOG RECG, CHLOROPLASTIC"/>
    <property type="match status" value="1"/>
</dbReference>
<feature type="domain" description="Helicase ATP-binding" evidence="9">
    <location>
        <begin position="243"/>
        <end position="430"/>
    </location>
</feature>
<keyword evidence="4 11" id="KW-0347">Helicase</keyword>
<reference evidence="11 12" key="1">
    <citation type="submission" date="2023-06" db="EMBL/GenBank/DDBJ databases">
        <title>Campylobacter magnum sp. nov., isolated from cecal contents of domestic pigs (Sus scrofa domesticus).</title>
        <authorList>
            <person name="Papic B."/>
            <person name="Gruntar I."/>
        </authorList>
    </citation>
    <scope>NUCLEOTIDE SEQUENCE [LARGE SCALE GENOMIC DNA]</scope>
    <source>
        <strain evidence="12">34484-21</strain>
    </source>
</reference>
<dbReference type="PANTHER" id="PTHR47964">
    <property type="entry name" value="ATP-DEPENDENT DNA HELICASE HOMOLOG RECG, CHLOROPLASTIC"/>
    <property type="match status" value="1"/>
</dbReference>
<evidence type="ECO:0000256" key="6">
    <source>
        <dbReference type="ARBA" id="ARBA00023125"/>
    </source>
</evidence>
<keyword evidence="12" id="KW-1185">Reference proteome</keyword>
<organism evidence="11 12">
    <name type="scientific">Campylobacter magnus</name>
    <dbReference type="NCBI Taxonomy" id="3026462"/>
    <lineage>
        <taxon>Bacteria</taxon>
        <taxon>Pseudomonadati</taxon>
        <taxon>Campylobacterota</taxon>
        <taxon>Epsilonproteobacteria</taxon>
        <taxon>Campylobacterales</taxon>
        <taxon>Campylobacteraceae</taxon>
        <taxon>Campylobacter</taxon>
    </lineage>
</organism>
<dbReference type="Pfam" id="PF00270">
    <property type="entry name" value="DEAD"/>
    <property type="match status" value="1"/>
</dbReference>
<dbReference type="SMART" id="SM00487">
    <property type="entry name" value="DEXDc"/>
    <property type="match status" value="1"/>
</dbReference>
<evidence type="ECO:0000256" key="4">
    <source>
        <dbReference type="ARBA" id="ARBA00022806"/>
    </source>
</evidence>
<accession>A0ABT8T643</accession>
<dbReference type="EMBL" id="JAULJQ010000001">
    <property type="protein sequence ID" value="MDO2408609.1"/>
    <property type="molecule type" value="Genomic_DNA"/>
</dbReference>
<keyword evidence="6" id="KW-0238">DNA-binding</keyword>
<sequence>MASFEAADSSDLRLVGVSSLLDLALLLPVGFEDFSCTDEPRVGQMCNVAVNIQSQHTAARTLQITAFAPLWNSYIKIAIFNASRWHYTAFKSGKELILHGKLGEYGGFLSLQNPKILKELSGIKAYFKLGLKDERILELKAKYLNAKNLALCGLNDNEINTLLALNANDKNAKELLDNLPNNKEVLNILKFTEIYNHIRKLSSKKTIFSAQKISPNDISQWLKNLPFVPTGDQLKAIDDIKNDLKSDQAKRRVIMGDVGSGKSLVMFATALLAAPKKSIIMAPTSILAQQLYTEAKRLLPSDFSILLVQSGDKKVDFSNATLIIGTHVLLYQKLPKCAVIMIDEQHRFGSAQRHKIELLSSQGEDEKGSLARNSRIPKQNDEQEGEQNDEQILSQNHSANARAHFLQFSATPIPRTLALINSRFVSYSFLKQMPFKKQILTKIIKNADFNALLEHIRTQIEQGKQTIIVYPLVASNERSNYTSLEEAKSFWFSRFEGVYATHGKDKEKENIVANFAQNGNILLSTTIIEVGISLPRLSTIVVVGAERLGLASLHQLRGRVGRHGGQGWCFLFTKMSKPPQRLIDFCTTLDGFEVANIDYKNRQGGDILDGSIQHGATFRFYELEEYITTAAQARAQV</sequence>
<evidence type="ECO:0000256" key="3">
    <source>
        <dbReference type="ARBA" id="ARBA00022801"/>
    </source>
</evidence>
<evidence type="ECO:0000259" key="9">
    <source>
        <dbReference type="PROSITE" id="PS51192"/>
    </source>
</evidence>
<dbReference type="InterPro" id="IPR001650">
    <property type="entry name" value="Helicase_C-like"/>
</dbReference>
<dbReference type="InterPro" id="IPR014001">
    <property type="entry name" value="Helicase_ATP-bd"/>
</dbReference>
<keyword evidence="2" id="KW-0227">DNA damage</keyword>
<evidence type="ECO:0000256" key="1">
    <source>
        <dbReference type="ARBA" id="ARBA00022741"/>
    </source>
</evidence>
<comment type="caution">
    <text evidence="11">The sequence shown here is derived from an EMBL/GenBank/DDBJ whole genome shotgun (WGS) entry which is preliminary data.</text>
</comment>
<dbReference type="InterPro" id="IPR047112">
    <property type="entry name" value="RecG/Mfd"/>
</dbReference>
<dbReference type="Proteomes" id="UP001171111">
    <property type="component" value="Unassembled WGS sequence"/>
</dbReference>
<evidence type="ECO:0000313" key="12">
    <source>
        <dbReference type="Proteomes" id="UP001171111"/>
    </source>
</evidence>
<evidence type="ECO:0000259" key="10">
    <source>
        <dbReference type="PROSITE" id="PS51194"/>
    </source>
</evidence>
<dbReference type="InterPro" id="IPR011545">
    <property type="entry name" value="DEAD/DEAH_box_helicase_dom"/>
</dbReference>
<feature type="region of interest" description="Disordered" evidence="8">
    <location>
        <begin position="362"/>
        <end position="389"/>
    </location>
</feature>
<evidence type="ECO:0000256" key="7">
    <source>
        <dbReference type="ARBA" id="ARBA00023204"/>
    </source>
</evidence>
<dbReference type="PROSITE" id="PS51194">
    <property type="entry name" value="HELICASE_CTER"/>
    <property type="match status" value="1"/>
</dbReference>
<dbReference type="GO" id="GO:0004386">
    <property type="term" value="F:helicase activity"/>
    <property type="evidence" value="ECO:0007669"/>
    <property type="project" value="UniProtKB-KW"/>
</dbReference>
<evidence type="ECO:0000256" key="8">
    <source>
        <dbReference type="SAM" id="MobiDB-lite"/>
    </source>
</evidence>
<dbReference type="InterPro" id="IPR027417">
    <property type="entry name" value="P-loop_NTPase"/>
</dbReference>
<evidence type="ECO:0000313" key="11">
    <source>
        <dbReference type="EMBL" id="MDO2408609.1"/>
    </source>
</evidence>
<feature type="domain" description="Helicase C-terminal" evidence="10">
    <location>
        <begin position="448"/>
        <end position="600"/>
    </location>
</feature>
<dbReference type="SMART" id="SM00490">
    <property type="entry name" value="HELICc"/>
    <property type="match status" value="1"/>
</dbReference>
<keyword evidence="5" id="KW-0067">ATP-binding</keyword>
<dbReference type="RefSeq" id="WP_302243336.1">
    <property type="nucleotide sequence ID" value="NZ_JAULJQ010000001.1"/>
</dbReference>
<dbReference type="CDD" id="cd04488">
    <property type="entry name" value="RecG_wedge_OBF"/>
    <property type="match status" value="1"/>
</dbReference>
<keyword evidence="7" id="KW-0234">DNA repair</keyword>
<evidence type="ECO:0000256" key="5">
    <source>
        <dbReference type="ARBA" id="ARBA00022840"/>
    </source>
</evidence>
<dbReference type="Gene3D" id="3.40.50.300">
    <property type="entry name" value="P-loop containing nucleotide triphosphate hydrolases"/>
    <property type="match status" value="2"/>
</dbReference>
<dbReference type="PROSITE" id="PS51192">
    <property type="entry name" value="HELICASE_ATP_BIND_1"/>
    <property type="match status" value="1"/>
</dbReference>
<dbReference type="Pfam" id="PF00271">
    <property type="entry name" value="Helicase_C"/>
    <property type="match status" value="1"/>
</dbReference>
<proteinExistence type="predicted"/>
<evidence type="ECO:0000256" key="2">
    <source>
        <dbReference type="ARBA" id="ARBA00022763"/>
    </source>
</evidence>
<name>A0ABT8T643_9BACT</name>
<keyword evidence="3" id="KW-0378">Hydrolase</keyword>
<protein>
    <submittedName>
        <fullName evidence="11">Helicase-related protein</fullName>
    </submittedName>
</protein>